<comment type="caution">
    <text evidence="5">The sequence shown here is derived from an EMBL/GenBank/DDBJ whole genome shotgun (WGS) entry which is preliminary data.</text>
</comment>
<evidence type="ECO:0000256" key="1">
    <source>
        <dbReference type="ARBA" id="ARBA00010923"/>
    </source>
</evidence>
<protein>
    <submittedName>
        <fullName evidence="5">Type I restriction enzyme, S subunit</fullName>
    </submittedName>
</protein>
<dbReference type="AlphaFoldDB" id="A0AA46ADJ5"/>
<proteinExistence type="inferred from homology"/>
<evidence type="ECO:0000256" key="3">
    <source>
        <dbReference type="ARBA" id="ARBA00023125"/>
    </source>
</evidence>
<dbReference type="RefSeq" id="WP_259436464.1">
    <property type="nucleotide sequence ID" value="NZ_FXTU01000001.1"/>
</dbReference>
<name>A0AA46ADJ5_9BACL</name>
<evidence type="ECO:0000313" key="6">
    <source>
        <dbReference type="Proteomes" id="UP001157946"/>
    </source>
</evidence>
<dbReference type="Pfam" id="PF01420">
    <property type="entry name" value="Methylase_S"/>
    <property type="match status" value="2"/>
</dbReference>
<feature type="domain" description="Type I restriction modification DNA specificity" evidence="4">
    <location>
        <begin position="213"/>
        <end position="361"/>
    </location>
</feature>
<keyword evidence="3" id="KW-0238">DNA-binding</keyword>
<gene>
    <name evidence="5" type="ORF">SAMN06265361_101642</name>
</gene>
<comment type="similarity">
    <text evidence="1">Belongs to the type-I restriction system S methylase family.</text>
</comment>
<dbReference type="Proteomes" id="UP001157946">
    <property type="component" value="Unassembled WGS sequence"/>
</dbReference>
<dbReference type="PANTHER" id="PTHR30408:SF12">
    <property type="entry name" value="TYPE I RESTRICTION ENZYME MJAVIII SPECIFICITY SUBUNIT"/>
    <property type="match status" value="1"/>
</dbReference>
<dbReference type="EMBL" id="FXTU01000001">
    <property type="protein sequence ID" value="SMP05760.1"/>
    <property type="molecule type" value="Genomic_DNA"/>
</dbReference>
<evidence type="ECO:0000313" key="5">
    <source>
        <dbReference type="EMBL" id="SMP05760.1"/>
    </source>
</evidence>
<keyword evidence="6" id="KW-1185">Reference proteome</keyword>
<accession>A0AA46ADJ5</accession>
<dbReference type="Gene3D" id="3.90.220.20">
    <property type="entry name" value="DNA methylase specificity domains"/>
    <property type="match status" value="2"/>
</dbReference>
<evidence type="ECO:0000259" key="4">
    <source>
        <dbReference type="Pfam" id="PF01420"/>
    </source>
</evidence>
<dbReference type="SUPFAM" id="SSF116734">
    <property type="entry name" value="DNA methylase specificity domain"/>
    <property type="match status" value="2"/>
</dbReference>
<dbReference type="InterPro" id="IPR052021">
    <property type="entry name" value="Type-I_RS_S_subunit"/>
</dbReference>
<dbReference type="PANTHER" id="PTHR30408">
    <property type="entry name" value="TYPE-1 RESTRICTION ENZYME ECOKI SPECIFICITY PROTEIN"/>
    <property type="match status" value="1"/>
</dbReference>
<feature type="domain" description="Type I restriction modification DNA specificity" evidence="4">
    <location>
        <begin position="2"/>
        <end position="174"/>
    </location>
</feature>
<dbReference type="CDD" id="cd17283">
    <property type="entry name" value="RMtype1_S_Hpy180ORF7835P_TRD2-CR2_like"/>
    <property type="match status" value="1"/>
</dbReference>
<reference evidence="5" key="1">
    <citation type="submission" date="2017-05" db="EMBL/GenBank/DDBJ databases">
        <authorList>
            <person name="Varghese N."/>
            <person name="Submissions S."/>
        </authorList>
    </citation>
    <scope>NUCLEOTIDE SEQUENCE</scope>
    <source>
        <strain evidence="5">DSM 45262</strain>
    </source>
</reference>
<keyword evidence="2" id="KW-0680">Restriction system</keyword>
<dbReference type="GO" id="GO:0003677">
    <property type="term" value="F:DNA binding"/>
    <property type="evidence" value="ECO:0007669"/>
    <property type="project" value="UniProtKB-KW"/>
</dbReference>
<dbReference type="InterPro" id="IPR044946">
    <property type="entry name" value="Restrct_endonuc_typeI_TRD_sf"/>
</dbReference>
<dbReference type="GO" id="GO:0009307">
    <property type="term" value="P:DNA restriction-modification system"/>
    <property type="evidence" value="ECO:0007669"/>
    <property type="project" value="UniProtKB-KW"/>
</dbReference>
<sequence>MKFKDFCTFKEGYVNPSQKIASYFDGPIKWLRATDLNNSYVYNTSRTLTEEGFKSAGKSSILFKPDTIAISKSGTIGRIGILKDYMCGNRAIINIEVNQEKMNLRYVFYWLLNQQNYIQNLAVGSVQKNLYISVLEQLEIADRPLREQKAIADILSALDDKIELNNQINKNLEEMAQAIFKSWFVDFEFPNEKGDPYKSSGGEFENTQNGEIPRGWKVALVGEQCNVVRGASPRPITDPKYFSNGTIHWIKISDATASSSIYINSTKEFCTKLAIAKSRYVEKGTLILSNSASVGIPKILNISGCIHDGWLAFNNYQEISRNYLYHYLLNNYRKLFSIADGSVQKNLNTSILKNMEIIVPERRVLSLFDSLIQPIFDKIRENVVENDLLSNLRDTLLPKLMSGEIRVPLENEGRHQDEQLQRV</sequence>
<dbReference type="Gene3D" id="1.10.287.1120">
    <property type="entry name" value="Bipartite methylase S protein"/>
    <property type="match status" value="1"/>
</dbReference>
<dbReference type="InterPro" id="IPR000055">
    <property type="entry name" value="Restrct_endonuc_typeI_TRD"/>
</dbReference>
<evidence type="ECO:0000256" key="2">
    <source>
        <dbReference type="ARBA" id="ARBA00022747"/>
    </source>
</evidence>
<organism evidence="5 6">
    <name type="scientific">Laceyella tengchongensis</name>
    <dbReference type="NCBI Taxonomy" id="574699"/>
    <lineage>
        <taxon>Bacteria</taxon>
        <taxon>Bacillati</taxon>
        <taxon>Bacillota</taxon>
        <taxon>Bacilli</taxon>
        <taxon>Bacillales</taxon>
        <taxon>Thermoactinomycetaceae</taxon>
        <taxon>Laceyella</taxon>
    </lineage>
</organism>